<gene>
    <name evidence="2" type="ORF">CP967_33425</name>
</gene>
<dbReference type="OrthoDB" id="1645442at2"/>
<dbReference type="PANTHER" id="PTHR35908">
    <property type="entry name" value="HYPOTHETICAL FUSION PROTEIN"/>
    <property type="match status" value="1"/>
</dbReference>
<organism evidence="2 3">
    <name type="scientific">Streptomyces nitrosporeus</name>
    <dbReference type="NCBI Taxonomy" id="28894"/>
    <lineage>
        <taxon>Bacteria</taxon>
        <taxon>Bacillati</taxon>
        <taxon>Actinomycetota</taxon>
        <taxon>Actinomycetes</taxon>
        <taxon>Kitasatosporales</taxon>
        <taxon>Streptomycetaceae</taxon>
        <taxon>Streptomyces</taxon>
    </lineage>
</organism>
<evidence type="ECO:0000259" key="1">
    <source>
        <dbReference type="PROSITE" id="PS51819"/>
    </source>
</evidence>
<dbReference type="KEGG" id="snk:CP967_33425"/>
<dbReference type="SUPFAM" id="SSF54593">
    <property type="entry name" value="Glyoxalase/Bleomycin resistance protein/Dihydroxybiphenyl dioxygenase"/>
    <property type="match status" value="1"/>
</dbReference>
<dbReference type="InterPro" id="IPR041581">
    <property type="entry name" value="Glyoxalase_6"/>
</dbReference>
<dbReference type="InterPro" id="IPR029068">
    <property type="entry name" value="Glyas_Bleomycin-R_OHBP_Dase"/>
</dbReference>
<evidence type="ECO:0000313" key="2">
    <source>
        <dbReference type="EMBL" id="QEU76228.1"/>
    </source>
</evidence>
<dbReference type="AlphaFoldDB" id="A0A5J6FIM4"/>
<proteinExistence type="predicted"/>
<reference evidence="2 3" key="1">
    <citation type="submission" date="2017-09" db="EMBL/GenBank/DDBJ databases">
        <authorList>
            <person name="Lee N."/>
            <person name="Cho B.-K."/>
        </authorList>
    </citation>
    <scope>NUCLEOTIDE SEQUENCE [LARGE SCALE GENOMIC DNA]</scope>
    <source>
        <strain evidence="2 3">ATCC 12769</strain>
    </source>
</reference>
<dbReference type="Gene3D" id="3.10.180.10">
    <property type="entry name" value="2,3-Dihydroxybiphenyl 1,2-Dioxygenase, domain 1"/>
    <property type="match status" value="1"/>
</dbReference>
<sequence length="127" mass="14011">MIAELQCMVLDCPDPLLLAEFYAALLDGEVNRPDKRWAVGADWATVHTGSGLVRAFQRVDGHRPPRWPDPRAPQQAHPDFTVRDLDRAQERVLALGATLLDGAPGRGGEGRRVFADPAGHPFCLLRH</sequence>
<name>A0A5J6FIM4_9ACTN</name>
<feature type="domain" description="VOC" evidence="1">
    <location>
        <begin position="4"/>
        <end position="127"/>
    </location>
</feature>
<dbReference type="PANTHER" id="PTHR35908:SF1">
    <property type="entry name" value="CONSERVED PROTEIN"/>
    <property type="match status" value="1"/>
</dbReference>
<keyword evidence="3" id="KW-1185">Reference proteome</keyword>
<dbReference type="Proteomes" id="UP000326178">
    <property type="component" value="Chromosome"/>
</dbReference>
<accession>A0A5J6FIM4</accession>
<evidence type="ECO:0000313" key="3">
    <source>
        <dbReference type="Proteomes" id="UP000326178"/>
    </source>
</evidence>
<dbReference type="EMBL" id="CP023702">
    <property type="protein sequence ID" value="QEU76228.1"/>
    <property type="molecule type" value="Genomic_DNA"/>
</dbReference>
<dbReference type="RefSeq" id="WP_150491545.1">
    <property type="nucleotide sequence ID" value="NZ_BMUV01000026.1"/>
</dbReference>
<dbReference type="PROSITE" id="PS51819">
    <property type="entry name" value="VOC"/>
    <property type="match status" value="1"/>
</dbReference>
<dbReference type="InterPro" id="IPR037523">
    <property type="entry name" value="VOC_core"/>
</dbReference>
<protein>
    <submittedName>
        <fullName evidence="2">VOC family protein</fullName>
    </submittedName>
</protein>
<dbReference type="Pfam" id="PF18029">
    <property type="entry name" value="Glyoxalase_6"/>
    <property type="match status" value="1"/>
</dbReference>